<dbReference type="EMBL" id="NBII01000004">
    <property type="protein sequence ID" value="PAV19525.1"/>
    <property type="molecule type" value="Genomic_DNA"/>
</dbReference>
<feature type="transmembrane region" description="Helical" evidence="6">
    <location>
        <begin position="207"/>
        <end position="229"/>
    </location>
</feature>
<dbReference type="InParanoid" id="A0A286UJ68"/>
<comment type="caution">
    <text evidence="7">The sequence shown here is derived from an EMBL/GenBank/DDBJ whole genome shotgun (WGS) entry which is preliminary data.</text>
</comment>
<dbReference type="GO" id="GO:0015205">
    <property type="term" value="F:nucleobase transmembrane transporter activity"/>
    <property type="evidence" value="ECO:0007669"/>
    <property type="project" value="TreeGrafter"/>
</dbReference>
<feature type="transmembrane region" description="Helical" evidence="6">
    <location>
        <begin position="484"/>
        <end position="504"/>
    </location>
</feature>
<gene>
    <name evidence="7" type="ORF">PNOK_0445900</name>
</gene>
<evidence type="ECO:0000313" key="8">
    <source>
        <dbReference type="Proteomes" id="UP000217199"/>
    </source>
</evidence>
<dbReference type="Pfam" id="PF02133">
    <property type="entry name" value="Transp_cyt_pur"/>
    <property type="match status" value="1"/>
</dbReference>
<dbReference type="OrthoDB" id="2018619at2759"/>
<evidence type="ECO:0000256" key="1">
    <source>
        <dbReference type="ARBA" id="ARBA00004141"/>
    </source>
</evidence>
<evidence type="ECO:0000313" key="7">
    <source>
        <dbReference type="EMBL" id="PAV19525.1"/>
    </source>
</evidence>
<dbReference type="InterPro" id="IPR001248">
    <property type="entry name" value="Pur-cyt_permease"/>
</dbReference>
<protein>
    <submittedName>
        <fullName evidence="7">NCS1 nucleoside transporter</fullName>
    </submittedName>
</protein>
<feature type="transmembrane region" description="Helical" evidence="6">
    <location>
        <begin position="285"/>
        <end position="314"/>
    </location>
</feature>
<dbReference type="CDD" id="cd11482">
    <property type="entry name" value="SLC-NCS1sbd_NRT1-like"/>
    <property type="match status" value="1"/>
</dbReference>
<dbReference type="PANTHER" id="PTHR30618">
    <property type="entry name" value="NCS1 FAMILY PURINE/PYRIMIDINE TRANSPORTER"/>
    <property type="match status" value="1"/>
</dbReference>
<evidence type="ECO:0000256" key="6">
    <source>
        <dbReference type="SAM" id="Phobius"/>
    </source>
</evidence>
<evidence type="ECO:0000256" key="5">
    <source>
        <dbReference type="ARBA" id="ARBA00023136"/>
    </source>
</evidence>
<sequence length="544" mass="59675">MSSLIQRLRIQKQTATFTASSDDQGRGQVIECEPDLVPVPPLGQPGSELRRWHWFHLMGYWIAEAFGVSQYQVASSAVKSGLAPGTTIAAVFLGHLIISIPNALNGWIGATYGINFPVFSRASFGTRGVYLAILCRAIAAIFWFGTQTYQGGQCLQVMLQAIWPSFKNFPNHLPESASVTSSMLLCFFIFYLIQLPLLWIHMSKLRYLFLVKVIIMPIFGFTLFGWAVGRAHGFGPIFEKGTSITDGRPAAVVFFSAMTSAIAPKATLALNIADFTRYAKSPRTVVWTNLFSLSILVTLCAILGVVVTSAAEVIYGVSTWSPLQVSSLMENRAAQFFSALCWAISVIATNISANSTAVANDLMLVFPEYINIRRGQYVCAILGLITIPWKIQNSATTFTNFLGGYSIFLGPVAGCLIGHYWIVSNRFLDVPGLYRWGSGTTPYWYTAGWNWRAITAFTFGIVPCLPGFIRTVGGHTNISVGTTYVYSLVWPVSFTVALVTYTLLSKLFPHNYVHSAQSSSTEDNASVDKSLSEKGDFQVAVQTA</sequence>
<accession>A0A286UJ68</accession>
<evidence type="ECO:0000256" key="3">
    <source>
        <dbReference type="ARBA" id="ARBA00022692"/>
    </source>
</evidence>
<keyword evidence="4 6" id="KW-1133">Transmembrane helix</keyword>
<dbReference type="PANTHER" id="PTHR30618:SF0">
    <property type="entry name" value="PURINE-URACIL PERMEASE NCS1"/>
    <property type="match status" value="1"/>
</dbReference>
<keyword evidence="3 6" id="KW-0812">Transmembrane</keyword>
<comment type="similarity">
    <text evidence="2">Belongs to the purine-cytosine permease (2.A.39) family.</text>
</comment>
<feature type="transmembrane region" description="Helical" evidence="6">
    <location>
        <begin position="443"/>
        <end position="469"/>
    </location>
</feature>
<organism evidence="7 8">
    <name type="scientific">Pyrrhoderma noxium</name>
    <dbReference type="NCBI Taxonomy" id="2282107"/>
    <lineage>
        <taxon>Eukaryota</taxon>
        <taxon>Fungi</taxon>
        <taxon>Dikarya</taxon>
        <taxon>Basidiomycota</taxon>
        <taxon>Agaricomycotina</taxon>
        <taxon>Agaricomycetes</taxon>
        <taxon>Hymenochaetales</taxon>
        <taxon>Hymenochaetaceae</taxon>
        <taxon>Pyrrhoderma</taxon>
    </lineage>
</organism>
<keyword evidence="8" id="KW-1185">Reference proteome</keyword>
<feature type="transmembrane region" description="Helical" evidence="6">
    <location>
        <begin position="249"/>
        <end position="273"/>
    </location>
</feature>
<evidence type="ECO:0000256" key="2">
    <source>
        <dbReference type="ARBA" id="ARBA00008974"/>
    </source>
</evidence>
<evidence type="ECO:0000256" key="4">
    <source>
        <dbReference type="ARBA" id="ARBA00022989"/>
    </source>
</evidence>
<dbReference type="STRING" id="2282107.A0A286UJ68"/>
<proteinExistence type="inferred from homology"/>
<dbReference type="Gene3D" id="1.10.4160.10">
    <property type="entry name" value="Hydantoin permease"/>
    <property type="match status" value="1"/>
</dbReference>
<reference evidence="7 8" key="1">
    <citation type="journal article" date="2017" name="Mol. Ecol.">
        <title>Comparative and population genomic landscape of Phellinus noxius: A hypervariable fungus causing root rot in trees.</title>
        <authorList>
            <person name="Chung C.L."/>
            <person name="Lee T.J."/>
            <person name="Akiba M."/>
            <person name="Lee H.H."/>
            <person name="Kuo T.H."/>
            <person name="Liu D."/>
            <person name="Ke H.M."/>
            <person name="Yokoi T."/>
            <person name="Roa M.B."/>
            <person name="Lu M.J."/>
            <person name="Chang Y.Y."/>
            <person name="Ann P.J."/>
            <person name="Tsai J.N."/>
            <person name="Chen C.Y."/>
            <person name="Tzean S.S."/>
            <person name="Ota Y."/>
            <person name="Hattori T."/>
            <person name="Sahashi N."/>
            <person name="Liou R.F."/>
            <person name="Kikuchi T."/>
            <person name="Tsai I.J."/>
        </authorList>
    </citation>
    <scope>NUCLEOTIDE SEQUENCE [LARGE SCALE GENOMIC DNA]</scope>
    <source>
        <strain evidence="7 8">FFPRI411160</strain>
    </source>
</reference>
<feature type="transmembrane region" description="Helical" evidence="6">
    <location>
        <begin position="179"/>
        <end position="200"/>
    </location>
</feature>
<feature type="transmembrane region" description="Helical" evidence="6">
    <location>
        <begin position="334"/>
        <end position="353"/>
    </location>
</feature>
<dbReference type="NCBIfam" id="TIGR00800">
    <property type="entry name" value="ncs1"/>
    <property type="match status" value="1"/>
</dbReference>
<name>A0A286UJ68_9AGAM</name>
<feature type="transmembrane region" description="Helical" evidence="6">
    <location>
        <begin position="403"/>
        <end position="422"/>
    </location>
</feature>
<feature type="transmembrane region" description="Helical" evidence="6">
    <location>
        <begin position="128"/>
        <end position="145"/>
    </location>
</feature>
<dbReference type="InterPro" id="IPR045225">
    <property type="entry name" value="Uracil/uridine/allantoin_perm"/>
</dbReference>
<dbReference type="InterPro" id="IPR012681">
    <property type="entry name" value="NCS1"/>
</dbReference>
<comment type="subcellular location">
    <subcellularLocation>
        <location evidence="1">Membrane</location>
        <topology evidence="1">Multi-pass membrane protein</topology>
    </subcellularLocation>
</comment>
<dbReference type="GO" id="GO:0005886">
    <property type="term" value="C:plasma membrane"/>
    <property type="evidence" value="ECO:0007669"/>
    <property type="project" value="TreeGrafter"/>
</dbReference>
<keyword evidence="5 6" id="KW-0472">Membrane</keyword>
<dbReference type="FunFam" id="1.10.4160.10:FF:000001">
    <property type="entry name" value="Uracil permease, putative"/>
    <property type="match status" value="1"/>
</dbReference>
<dbReference type="AlphaFoldDB" id="A0A286UJ68"/>
<dbReference type="Proteomes" id="UP000217199">
    <property type="component" value="Unassembled WGS sequence"/>
</dbReference>